<sequence>MEGETPNFNIKAFLIEYENHRCLWDKVHLHFKDRLVRSKAKEDLIRQFGISDIKSLRKKIRSIRGTYNTEVRKIKDSKKSGSGTNETYVPKLVWFEVADRFLRQTTEIFSESNVRIDDLQDESEDVSMFATNDNDQELHRAIDVISPPPKKTYVKKPTKALFRKRQESSIDNAVKTLKEISQTQTNNEFIAFGNSVAMQLQNLPLTEALQLQSNITRTRISYIQSSQNSSYASSLDTVSTISTPAPSPQSEQVLSIGEVTQQFATEGGQREPEQLGSYFSNWAYQAL</sequence>
<feature type="domain" description="MADF" evidence="1">
    <location>
        <begin position="12"/>
        <end position="107"/>
    </location>
</feature>
<dbReference type="PROSITE" id="PS51029">
    <property type="entry name" value="MADF"/>
    <property type="match status" value="1"/>
</dbReference>
<dbReference type="Proteomes" id="UP001353858">
    <property type="component" value="Unassembled WGS sequence"/>
</dbReference>
<organism evidence="2 3">
    <name type="scientific">Aquatica leii</name>
    <dbReference type="NCBI Taxonomy" id="1421715"/>
    <lineage>
        <taxon>Eukaryota</taxon>
        <taxon>Metazoa</taxon>
        <taxon>Ecdysozoa</taxon>
        <taxon>Arthropoda</taxon>
        <taxon>Hexapoda</taxon>
        <taxon>Insecta</taxon>
        <taxon>Pterygota</taxon>
        <taxon>Neoptera</taxon>
        <taxon>Endopterygota</taxon>
        <taxon>Coleoptera</taxon>
        <taxon>Polyphaga</taxon>
        <taxon>Elateriformia</taxon>
        <taxon>Elateroidea</taxon>
        <taxon>Lampyridae</taxon>
        <taxon>Luciolinae</taxon>
        <taxon>Aquatica</taxon>
    </lineage>
</organism>
<protein>
    <recommendedName>
        <fullName evidence="1">MADF domain-containing protein</fullName>
    </recommendedName>
</protein>
<evidence type="ECO:0000313" key="2">
    <source>
        <dbReference type="EMBL" id="KAK4882741.1"/>
    </source>
</evidence>
<dbReference type="AlphaFoldDB" id="A0AAN7PKQ0"/>
<name>A0AAN7PKQ0_9COLE</name>
<reference evidence="3" key="1">
    <citation type="submission" date="2023-01" db="EMBL/GenBank/DDBJ databases">
        <title>Key to firefly adult light organ development and bioluminescence: homeobox transcription factors regulate luciferase expression and transportation to peroxisome.</title>
        <authorList>
            <person name="Fu X."/>
        </authorList>
    </citation>
    <scope>NUCLEOTIDE SEQUENCE [LARGE SCALE GENOMIC DNA]</scope>
</reference>
<dbReference type="Pfam" id="PF10545">
    <property type="entry name" value="MADF_DNA_bdg"/>
    <property type="match status" value="1"/>
</dbReference>
<evidence type="ECO:0000259" key="1">
    <source>
        <dbReference type="PROSITE" id="PS51029"/>
    </source>
</evidence>
<dbReference type="PANTHER" id="PTHR21505">
    <property type="entry name" value="MADF DOMAIN-CONTAINING PROTEIN-RELATED"/>
    <property type="match status" value="1"/>
</dbReference>
<comment type="caution">
    <text evidence="2">The sequence shown here is derived from an EMBL/GenBank/DDBJ whole genome shotgun (WGS) entry which is preliminary data.</text>
</comment>
<proteinExistence type="predicted"/>
<dbReference type="PANTHER" id="PTHR21505:SF12">
    <property type="entry name" value="MADF DOMAIN-CONTAINING PROTEIN-RELATED"/>
    <property type="match status" value="1"/>
</dbReference>
<accession>A0AAN7PKQ0</accession>
<keyword evidence="3" id="KW-1185">Reference proteome</keyword>
<dbReference type="EMBL" id="JARPUR010000002">
    <property type="protein sequence ID" value="KAK4882741.1"/>
    <property type="molecule type" value="Genomic_DNA"/>
</dbReference>
<dbReference type="InterPro" id="IPR006578">
    <property type="entry name" value="MADF-dom"/>
</dbReference>
<gene>
    <name evidence="2" type="ORF">RN001_006060</name>
</gene>
<evidence type="ECO:0000313" key="3">
    <source>
        <dbReference type="Proteomes" id="UP001353858"/>
    </source>
</evidence>
<dbReference type="SMART" id="SM00595">
    <property type="entry name" value="MADF"/>
    <property type="match status" value="1"/>
</dbReference>